<proteinExistence type="predicted"/>
<dbReference type="InterPro" id="IPR027383">
    <property type="entry name" value="Znf_put"/>
</dbReference>
<reference evidence="2 3" key="1">
    <citation type="journal article" date="2023" name="Microbiol. Resour. Announc.">
        <title>Complete Genome Sequence of Imperialibacter roseus strain P4T.</title>
        <authorList>
            <person name="Tizabi D.R."/>
            <person name="Bachvaroff T."/>
            <person name="Hill R.T."/>
        </authorList>
    </citation>
    <scope>NUCLEOTIDE SEQUENCE [LARGE SCALE GENOMIC DNA]</scope>
    <source>
        <strain evidence="2 3">P4T</strain>
    </source>
</reference>
<organism evidence="2 3">
    <name type="scientific">Imperialibacter roseus</name>
    <dbReference type="NCBI Taxonomy" id="1324217"/>
    <lineage>
        <taxon>Bacteria</taxon>
        <taxon>Pseudomonadati</taxon>
        <taxon>Bacteroidota</taxon>
        <taxon>Cytophagia</taxon>
        <taxon>Cytophagales</taxon>
        <taxon>Flammeovirgaceae</taxon>
        <taxon>Imperialibacter</taxon>
    </lineage>
</organism>
<dbReference type="RefSeq" id="WP_317487981.1">
    <property type="nucleotide sequence ID" value="NZ_CP136051.1"/>
</dbReference>
<keyword evidence="3" id="KW-1185">Reference proteome</keyword>
<name>A0ABZ0IM27_9BACT</name>
<dbReference type="Pfam" id="PF13490">
    <property type="entry name" value="zf-HC2"/>
    <property type="match status" value="1"/>
</dbReference>
<evidence type="ECO:0000313" key="2">
    <source>
        <dbReference type="EMBL" id="WOK05219.1"/>
    </source>
</evidence>
<dbReference type="EMBL" id="CP136051">
    <property type="protein sequence ID" value="WOK05219.1"/>
    <property type="molecule type" value="Genomic_DNA"/>
</dbReference>
<evidence type="ECO:0000313" key="3">
    <source>
        <dbReference type="Proteomes" id="UP001302349"/>
    </source>
</evidence>
<evidence type="ECO:0000259" key="1">
    <source>
        <dbReference type="Pfam" id="PF13490"/>
    </source>
</evidence>
<accession>A0ABZ0IM27</accession>
<protein>
    <submittedName>
        <fullName evidence="2">Anti-sigma factor</fullName>
    </submittedName>
</protein>
<sequence length="89" mass="9996">MEQSSAKEGCKESVKCIEILHLLLDNEASPTQEDYLRSHLDSCLPCLKNYKVEAEIRNILRTKLEKREVPADLLNAIKSKISVSLAPEG</sequence>
<feature type="domain" description="Putative zinc-finger" evidence="1">
    <location>
        <begin position="16"/>
        <end position="46"/>
    </location>
</feature>
<gene>
    <name evidence="2" type="ORF">RT717_19240</name>
</gene>
<dbReference type="Proteomes" id="UP001302349">
    <property type="component" value="Chromosome"/>
</dbReference>